<organism evidence="1 2">
    <name type="scientific">Ditylenchus dipsaci</name>
    <dbReference type="NCBI Taxonomy" id="166011"/>
    <lineage>
        <taxon>Eukaryota</taxon>
        <taxon>Metazoa</taxon>
        <taxon>Ecdysozoa</taxon>
        <taxon>Nematoda</taxon>
        <taxon>Chromadorea</taxon>
        <taxon>Rhabditida</taxon>
        <taxon>Tylenchina</taxon>
        <taxon>Tylenchomorpha</taxon>
        <taxon>Sphaerularioidea</taxon>
        <taxon>Anguinidae</taxon>
        <taxon>Anguininae</taxon>
        <taxon>Ditylenchus</taxon>
    </lineage>
</organism>
<dbReference type="InterPro" id="IPR018792">
    <property type="entry name" value="NUPR1-like"/>
</dbReference>
<evidence type="ECO:0000313" key="1">
    <source>
        <dbReference type="Proteomes" id="UP000887574"/>
    </source>
</evidence>
<evidence type="ECO:0000313" key="2">
    <source>
        <dbReference type="WBParaSite" id="jg16517"/>
    </source>
</evidence>
<dbReference type="WBParaSite" id="jg16517">
    <property type="protein sequence ID" value="jg16517"/>
    <property type="gene ID" value="jg16517"/>
</dbReference>
<proteinExistence type="predicted"/>
<keyword evidence="1" id="KW-1185">Reference proteome</keyword>
<accession>A0A915D6I7</accession>
<dbReference type="Pfam" id="PF10195">
    <property type="entry name" value="Phospho_p8"/>
    <property type="match status" value="1"/>
</dbReference>
<dbReference type="Proteomes" id="UP000887574">
    <property type="component" value="Unplaced"/>
</dbReference>
<protein>
    <submittedName>
        <fullName evidence="2">Uncharacterized protein</fullName>
    </submittedName>
</protein>
<sequence length="94" mass="10884">MSPIATRNDLLPSELNNLEIINVESLINYYEMFRAEQLAAEFEQGHRDYKLSGSGKNRTKNEMTDNKFQVLGGHTRKLVQNWQQNNTNSNAIRK</sequence>
<dbReference type="AlphaFoldDB" id="A0A915D6I7"/>
<name>A0A915D6I7_9BILA</name>
<reference evidence="2" key="1">
    <citation type="submission" date="2022-11" db="UniProtKB">
        <authorList>
            <consortium name="WormBaseParasite"/>
        </authorList>
    </citation>
    <scope>IDENTIFICATION</scope>
</reference>